<feature type="domain" description="GBF1-like tetratricopeptide repeats" evidence="2">
    <location>
        <begin position="18"/>
        <end position="190"/>
    </location>
</feature>
<dbReference type="Proteomes" id="UP000189580">
    <property type="component" value="Chromosome a"/>
</dbReference>
<sequence>MDFLVTDVFEKGASDGTWNLLWYQYIEAIGRQCVNPDRKLRAQALNYFQRVLLSQEVHSRQGFDWIATFDRAIFPLIATMLKPEVYEIDPNGMAATRLQGASLLCKIFLQYVIQVQQHSKDVLSLWIRILDTLDRLVNSGQRDSLKESVVESLKNVILVVSSSEFGADEEFWDQTWKRLDSFVPGLKEELFPAAPPSPPAPPAPETTPQTEQNPEAVTETPPASS</sequence>
<evidence type="ECO:0000313" key="4">
    <source>
        <dbReference type="Proteomes" id="UP000189580"/>
    </source>
</evidence>
<evidence type="ECO:0000313" key="3">
    <source>
        <dbReference type="EMBL" id="ANB12276.1"/>
    </source>
</evidence>
<reference evidence="3 4" key="1">
    <citation type="submission" date="2016-02" db="EMBL/GenBank/DDBJ databases">
        <title>Complete genome sequence and transcriptome regulation of the pentose utilising yeast Sugiyamaella lignohabitans.</title>
        <authorList>
            <person name="Bellasio M."/>
            <person name="Peymann A."/>
            <person name="Valli M."/>
            <person name="Sipitzky M."/>
            <person name="Graf A."/>
            <person name="Sauer M."/>
            <person name="Marx H."/>
            <person name="Mattanovich D."/>
        </authorList>
    </citation>
    <scope>NUCLEOTIDE SEQUENCE [LARGE SCALE GENOMIC DNA]</scope>
    <source>
        <strain evidence="3 4">CBS 10342</strain>
    </source>
</reference>
<evidence type="ECO:0000259" key="2">
    <source>
        <dbReference type="Pfam" id="PF23325"/>
    </source>
</evidence>
<organism evidence="3 4">
    <name type="scientific">Sugiyamaella lignohabitans</name>
    <dbReference type="NCBI Taxonomy" id="796027"/>
    <lineage>
        <taxon>Eukaryota</taxon>
        <taxon>Fungi</taxon>
        <taxon>Dikarya</taxon>
        <taxon>Ascomycota</taxon>
        <taxon>Saccharomycotina</taxon>
        <taxon>Dipodascomycetes</taxon>
        <taxon>Dipodascales</taxon>
        <taxon>Trichomonascaceae</taxon>
        <taxon>Sugiyamaella</taxon>
    </lineage>
</organism>
<evidence type="ECO:0000256" key="1">
    <source>
        <dbReference type="SAM" id="MobiDB-lite"/>
    </source>
</evidence>
<proteinExistence type="predicted"/>
<protein>
    <recommendedName>
        <fullName evidence="2">GBF1-like tetratricopeptide repeats domain-containing protein</fullName>
    </recommendedName>
</protein>
<feature type="region of interest" description="Disordered" evidence="1">
    <location>
        <begin position="188"/>
        <end position="225"/>
    </location>
</feature>
<feature type="compositionally biased region" description="Pro residues" evidence="1">
    <location>
        <begin position="193"/>
        <end position="205"/>
    </location>
</feature>
<dbReference type="AlphaFoldDB" id="A0A167CZ19"/>
<dbReference type="KEGG" id="slb:AWJ20_525"/>
<dbReference type="RefSeq" id="XP_018734753.1">
    <property type="nucleotide sequence ID" value="XM_018882379.1"/>
</dbReference>
<keyword evidence="4" id="KW-1185">Reference proteome</keyword>
<dbReference type="InterPro" id="IPR056604">
    <property type="entry name" value="GBF1-like_TPR"/>
</dbReference>
<dbReference type="EMBL" id="CP014501">
    <property type="protein sequence ID" value="ANB12276.1"/>
    <property type="molecule type" value="Genomic_DNA"/>
</dbReference>
<dbReference type="Pfam" id="PF23325">
    <property type="entry name" value="TPR_28"/>
    <property type="match status" value="1"/>
</dbReference>
<accession>A0A167CZ19</accession>
<dbReference type="OrthoDB" id="10258608at2759"/>
<gene>
    <name evidence="3" type="ORF">AWJ20_525</name>
</gene>
<feature type="compositionally biased region" description="Low complexity" evidence="1">
    <location>
        <begin position="206"/>
        <end position="216"/>
    </location>
</feature>
<name>A0A167CZ19_9ASCO</name>
<dbReference type="GeneID" id="30037471"/>